<accession>A0AC61U2L6</accession>
<reference evidence="1" key="1">
    <citation type="submission" date="2021-11" db="EMBL/GenBank/DDBJ databases">
        <title>Study of the species diversity of bacterial strains isolated from a unique natural object - Shulgan-Tash cave (Bashkiria).</title>
        <authorList>
            <person name="Sazanova A.L."/>
            <person name="Chirak E.R."/>
            <person name="Safronova V.I."/>
        </authorList>
    </citation>
    <scope>NUCLEOTIDE SEQUENCE</scope>
    <source>
        <strain evidence="1">P1</strain>
    </source>
</reference>
<dbReference type="EMBL" id="CP087977">
    <property type="protein sequence ID" value="UUZ44259.1"/>
    <property type="molecule type" value="Genomic_DNA"/>
</dbReference>
<evidence type="ECO:0000313" key="1">
    <source>
        <dbReference type="EMBL" id="UUZ44259.1"/>
    </source>
</evidence>
<proteinExistence type="predicted"/>
<evidence type="ECO:0000313" key="2">
    <source>
        <dbReference type="Proteomes" id="UP001059663"/>
    </source>
</evidence>
<dbReference type="Proteomes" id="UP001059663">
    <property type="component" value="Chromosome"/>
</dbReference>
<name>A0AC61U2L6_9MICO</name>
<sequence length="56" mass="6200">MSHGSARPDQRGRELLVERVCDQGWAVAHAAKARDIPDPRGSGPRPLRRASADLRR</sequence>
<gene>
    <name evidence="1" type="ORF">LP422_17440</name>
</gene>
<protein>
    <submittedName>
        <fullName evidence="1">Uncharacterized protein</fullName>
    </submittedName>
</protein>
<organism evidence="1 2">
    <name type="scientific">Janibacter limosus</name>
    <dbReference type="NCBI Taxonomy" id="53458"/>
    <lineage>
        <taxon>Bacteria</taxon>
        <taxon>Bacillati</taxon>
        <taxon>Actinomycetota</taxon>
        <taxon>Actinomycetes</taxon>
        <taxon>Micrococcales</taxon>
        <taxon>Intrasporangiaceae</taxon>
        <taxon>Janibacter</taxon>
    </lineage>
</organism>